<dbReference type="RefSeq" id="WP_375518277.1">
    <property type="nucleotide sequence ID" value="NZ_JBHIRY010000001.1"/>
</dbReference>
<dbReference type="Proteomes" id="UP001580430">
    <property type="component" value="Unassembled WGS sequence"/>
</dbReference>
<proteinExistence type="predicted"/>
<organism evidence="1 2">
    <name type="scientific">Paenibacillus medicaginis</name>
    <dbReference type="NCBI Taxonomy" id="1470560"/>
    <lineage>
        <taxon>Bacteria</taxon>
        <taxon>Bacillati</taxon>
        <taxon>Bacillota</taxon>
        <taxon>Bacilli</taxon>
        <taxon>Bacillales</taxon>
        <taxon>Paenibacillaceae</taxon>
        <taxon>Paenibacillus</taxon>
    </lineage>
</organism>
<gene>
    <name evidence="1" type="ORF">ACE5LO_01330</name>
</gene>
<reference evidence="1 2" key="1">
    <citation type="submission" date="2024-09" db="EMBL/GenBank/DDBJ databases">
        <title>Paenibacillus zeirhizospherea sp. nov., isolated from surface of the maize (Zea mays) roots in a horticulture field, Hungary.</title>
        <authorList>
            <person name="Marton D."/>
            <person name="Farkas M."/>
            <person name="Bedics A."/>
            <person name="Toth E."/>
            <person name="Tancsics A."/>
            <person name="Boka K."/>
            <person name="Marati G."/>
            <person name="Kriszt B."/>
            <person name="Cserhati M."/>
        </authorList>
    </citation>
    <scope>NUCLEOTIDE SEQUENCE [LARGE SCALE GENOMIC DNA]</scope>
    <source>
        <strain evidence="1 2">JCM 18446</strain>
    </source>
</reference>
<evidence type="ECO:0000313" key="2">
    <source>
        <dbReference type="Proteomes" id="UP001580430"/>
    </source>
</evidence>
<evidence type="ECO:0000313" key="1">
    <source>
        <dbReference type="EMBL" id="MFB5759025.1"/>
    </source>
</evidence>
<name>A0ABV5BXI6_9BACL</name>
<keyword evidence="2" id="KW-1185">Reference proteome</keyword>
<dbReference type="EMBL" id="JBHIRY010000001">
    <property type="protein sequence ID" value="MFB5759025.1"/>
    <property type="molecule type" value="Genomic_DNA"/>
</dbReference>
<sequence>MDKNEYGVLLIYSDDCACRVYYGTWEAALLKYKACNTGRPYAQFYHNWKAVEAQIEYYRREKDNATYHVL</sequence>
<evidence type="ECO:0008006" key="3">
    <source>
        <dbReference type="Google" id="ProtNLM"/>
    </source>
</evidence>
<accession>A0ABV5BXI6</accession>
<comment type="caution">
    <text evidence="1">The sequence shown here is derived from an EMBL/GenBank/DDBJ whole genome shotgun (WGS) entry which is preliminary data.</text>
</comment>
<protein>
    <recommendedName>
        <fullName evidence="3">GIY-YIG nuclease family protein</fullName>
    </recommendedName>
</protein>